<dbReference type="AlphaFoldDB" id="A0A0S2TD27"/>
<sequence>MIEESGQVISREGDYAWVETERKSTCSSCAANKGCGTGVISKFYSGRFSRVKALNTVNASVGDRVVLGLAEDALVRGSLAVYGLPLLSLMVMALLGSAVADEVGLQQADGLTAVFGLAGLLFGFYLVRSFSHRIAADTRYQPVILRHCNEFPTETLVNIPR</sequence>
<evidence type="ECO:0000256" key="1">
    <source>
        <dbReference type="SAM" id="Phobius"/>
    </source>
</evidence>
<dbReference type="KEGG" id="tee:Tel_07575"/>
<organism evidence="2 3">
    <name type="scientific">Candidatus Tenderia electrophaga</name>
    <dbReference type="NCBI Taxonomy" id="1748243"/>
    <lineage>
        <taxon>Bacteria</taxon>
        <taxon>Pseudomonadati</taxon>
        <taxon>Pseudomonadota</taxon>
        <taxon>Gammaproteobacteria</taxon>
        <taxon>Candidatus Tenderiales</taxon>
        <taxon>Candidatus Tenderiaceae</taxon>
        <taxon>Candidatus Tenderia</taxon>
    </lineage>
</organism>
<dbReference type="InterPro" id="IPR026268">
    <property type="entry name" value="RseC"/>
</dbReference>
<keyword evidence="1" id="KW-0812">Transmembrane</keyword>
<evidence type="ECO:0000313" key="2">
    <source>
        <dbReference type="EMBL" id="ALP53027.1"/>
    </source>
</evidence>
<keyword evidence="1" id="KW-0472">Membrane</keyword>
<dbReference type="Pfam" id="PF04246">
    <property type="entry name" value="RseC_MucC"/>
    <property type="match status" value="1"/>
</dbReference>
<feature type="transmembrane region" description="Helical" evidence="1">
    <location>
        <begin position="79"/>
        <end position="98"/>
    </location>
</feature>
<keyword evidence="1" id="KW-1133">Transmembrane helix</keyword>
<proteinExistence type="predicted"/>
<dbReference type="STRING" id="1748243.Tel_07575"/>
<feature type="transmembrane region" description="Helical" evidence="1">
    <location>
        <begin position="110"/>
        <end position="127"/>
    </location>
</feature>
<name>A0A0S2TD27_9GAMM</name>
<protein>
    <recommendedName>
        <fullName evidence="4">Fis family transcriptional regulator</fullName>
    </recommendedName>
</protein>
<keyword evidence="3" id="KW-1185">Reference proteome</keyword>
<reference evidence="2" key="1">
    <citation type="submission" date="2015-10" db="EMBL/GenBank/DDBJ databases">
        <title>Description of Candidatus Tenderia electrophaga gen. nov, sp. nov., an Uncultivated Electroautotroph from a Biocathode Enrichment.</title>
        <authorList>
            <person name="Eddie B.J."/>
            <person name="Malanoski A.P."/>
            <person name="Wang Z."/>
            <person name="Hall R.J."/>
            <person name="Oh S.D."/>
            <person name="Heiner C."/>
            <person name="Lin B."/>
            <person name="Strycharz-Glaven S.M."/>
        </authorList>
    </citation>
    <scope>NUCLEOTIDE SEQUENCE [LARGE SCALE GENOMIC DNA]</scope>
    <source>
        <strain evidence="2">NRL1</strain>
    </source>
</reference>
<gene>
    <name evidence="2" type="ORF">Tel_07575</name>
</gene>
<dbReference type="Proteomes" id="UP000055136">
    <property type="component" value="Chromosome"/>
</dbReference>
<dbReference type="EMBL" id="CP013099">
    <property type="protein sequence ID" value="ALP53027.1"/>
    <property type="molecule type" value="Genomic_DNA"/>
</dbReference>
<dbReference type="InterPro" id="IPR007359">
    <property type="entry name" value="SigmaE_reg_RseC_MucC"/>
</dbReference>
<dbReference type="PIRSF" id="PIRSF004923">
    <property type="entry name" value="RseC"/>
    <property type="match status" value="1"/>
</dbReference>
<accession>A0A0S2TD27</accession>
<dbReference type="PANTHER" id="PTHR35867">
    <property type="entry name" value="PROTEIN RSEC"/>
    <property type="match status" value="1"/>
</dbReference>
<evidence type="ECO:0000313" key="3">
    <source>
        <dbReference type="Proteomes" id="UP000055136"/>
    </source>
</evidence>
<dbReference type="PANTHER" id="PTHR35867:SF1">
    <property type="entry name" value="PROTEIN RSEC"/>
    <property type="match status" value="1"/>
</dbReference>
<evidence type="ECO:0008006" key="4">
    <source>
        <dbReference type="Google" id="ProtNLM"/>
    </source>
</evidence>